<keyword evidence="1" id="KW-0472">Membrane</keyword>
<sequence length="356" mass="39116">MSIALDNRRRVTVQRLSIVAATLWVCLILMSLFAPSTNDISPRTGDPVLRNFSAVRGDTGSIKVTMADESYTLERRGSEWVMAETGGYPVRTDRLNTLAEGLETLTWGARRTDNPERMERLGLGDPRKGGNGVLVQVFATNGALTAEMITGRRGDRLYARDAGEDVAFRAEGELPPLYTRQAWLDLDIVDIEDSAISAVRLTDSSGASIYLTREAGGGPRSFTPAPPHQNDRLRSRLAASTTALAVSRLSPIDVKPQADLTSRAVARHITETYDGLEIDLRAWREPDGHWVTLRAVEAGDAARRAQTINDRAEGWAFKLTEYDWQEFAPRVSSIVIKTPVPTSIDGPPPITSDFQP</sequence>
<keyword evidence="1" id="KW-0812">Transmembrane</keyword>
<protein>
    <recommendedName>
        <fullName evidence="2">DUF4340 domain-containing protein</fullName>
    </recommendedName>
</protein>
<dbReference type="RefSeq" id="WP_084391959.1">
    <property type="nucleotide sequence ID" value="NZ_BMKF01000002.1"/>
</dbReference>
<evidence type="ECO:0000313" key="3">
    <source>
        <dbReference type="EMBL" id="GGB73848.1"/>
    </source>
</evidence>
<keyword evidence="4" id="KW-1185">Reference proteome</keyword>
<dbReference type="Pfam" id="PF14238">
    <property type="entry name" value="DUF4340"/>
    <property type="match status" value="1"/>
</dbReference>
<feature type="domain" description="DUF4340" evidence="2">
    <location>
        <begin position="80"/>
        <end position="223"/>
    </location>
</feature>
<accession>A0ABQ1JPX9</accession>
<name>A0ABQ1JPX9_9PROT</name>
<feature type="transmembrane region" description="Helical" evidence="1">
    <location>
        <begin position="12"/>
        <end position="34"/>
    </location>
</feature>
<organism evidence="3 4">
    <name type="scientific">Henriciella pelagia</name>
    <dbReference type="NCBI Taxonomy" id="1977912"/>
    <lineage>
        <taxon>Bacteria</taxon>
        <taxon>Pseudomonadati</taxon>
        <taxon>Pseudomonadota</taxon>
        <taxon>Alphaproteobacteria</taxon>
        <taxon>Hyphomonadales</taxon>
        <taxon>Hyphomonadaceae</taxon>
        <taxon>Henriciella</taxon>
    </lineage>
</organism>
<evidence type="ECO:0000256" key="1">
    <source>
        <dbReference type="SAM" id="Phobius"/>
    </source>
</evidence>
<proteinExistence type="predicted"/>
<dbReference type="InterPro" id="IPR025641">
    <property type="entry name" value="DUF4340"/>
</dbReference>
<evidence type="ECO:0000313" key="4">
    <source>
        <dbReference type="Proteomes" id="UP000628854"/>
    </source>
</evidence>
<keyword evidence="1" id="KW-1133">Transmembrane helix</keyword>
<dbReference type="EMBL" id="BMKF01000002">
    <property type="protein sequence ID" value="GGB73848.1"/>
    <property type="molecule type" value="Genomic_DNA"/>
</dbReference>
<comment type="caution">
    <text evidence="3">The sequence shown here is derived from an EMBL/GenBank/DDBJ whole genome shotgun (WGS) entry which is preliminary data.</text>
</comment>
<gene>
    <name evidence="3" type="ORF">GCM10011503_23220</name>
</gene>
<reference evidence="4" key="1">
    <citation type="journal article" date="2019" name="Int. J. Syst. Evol. Microbiol.">
        <title>The Global Catalogue of Microorganisms (GCM) 10K type strain sequencing project: providing services to taxonomists for standard genome sequencing and annotation.</title>
        <authorList>
            <consortium name="The Broad Institute Genomics Platform"/>
            <consortium name="The Broad Institute Genome Sequencing Center for Infectious Disease"/>
            <person name="Wu L."/>
            <person name="Ma J."/>
        </authorList>
    </citation>
    <scope>NUCLEOTIDE SEQUENCE [LARGE SCALE GENOMIC DNA]</scope>
    <source>
        <strain evidence="4">CGMCC 1.15928</strain>
    </source>
</reference>
<dbReference type="Proteomes" id="UP000628854">
    <property type="component" value="Unassembled WGS sequence"/>
</dbReference>
<evidence type="ECO:0000259" key="2">
    <source>
        <dbReference type="Pfam" id="PF14238"/>
    </source>
</evidence>